<evidence type="ECO:0000313" key="7">
    <source>
        <dbReference type="EMBL" id="MEX5719440.1"/>
    </source>
</evidence>
<keyword evidence="3 5" id="KW-0808">Transferase</keyword>
<dbReference type="EC" id="2.1.1.144" evidence="5"/>
<dbReference type="GO" id="GO:0032259">
    <property type="term" value="P:methylation"/>
    <property type="evidence" value="ECO:0007669"/>
    <property type="project" value="UniProtKB-KW"/>
</dbReference>
<comment type="similarity">
    <text evidence="5">Belongs to the methyltransferase superfamily. Tam family.</text>
</comment>
<dbReference type="Pfam" id="PF13649">
    <property type="entry name" value="Methyltransf_25"/>
    <property type="match status" value="1"/>
</dbReference>
<dbReference type="InterPro" id="IPR023506">
    <property type="entry name" value="Trans-aconitate_MeTrfase"/>
</dbReference>
<evidence type="ECO:0000256" key="2">
    <source>
        <dbReference type="ARBA" id="ARBA00022603"/>
    </source>
</evidence>
<evidence type="ECO:0000256" key="5">
    <source>
        <dbReference type="HAMAP-Rule" id="MF_00560"/>
    </source>
</evidence>
<dbReference type="EMBL" id="JBFNXQ010000040">
    <property type="protein sequence ID" value="MEX5719440.1"/>
    <property type="molecule type" value="Genomic_DNA"/>
</dbReference>
<evidence type="ECO:0000256" key="4">
    <source>
        <dbReference type="ARBA" id="ARBA00022691"/>
    </source>
</evidence>
<dbReference type="GO" id="GO:0030798">
    <property type="term" value="F:trans-aconitate 2-methyltransferase activity"/>
    <property type="evidence" value="ECO:0007669"/>
    <property type="project" value="UniProtKB-EC"/>
</dbReference>
<keyword evidence="2 5" id="KW-0489">Methyltransferase</keyword>
<organism evidence="7 8">
    <name type="scientific">Geodermatophilus maliterrae</name>
    <dbReference type="NCBI Taxonomy" id="3162531"/>
    <lineage>
        <taxon>Bacteria</taxon>
        <taxon>Bacillati</taxon>
        <taxon>Actinomycetota</taxon>
        <taxon>Actinomycetes</taxon>
        <taxon>Geodermatophilales</taxon>
        <taxon>Geodermatophilaceae</taxon>
        <taxon>Geodermatophilus</taxon>
    </lineage>
</organism>
<keyword evidence="4 5" id="KW-0949">S-adenosyl-L-methionine</keyword>
<evidence type="ECO:0000259" key="6">
    <source>
        <dbReference type="Pfam" id="PF13649"/>
    </source>
</evidence>
<proteinExistence type="inferred from homology"/>
<dbReference type="PANTHER" id="PTHR43861:SF1">
    <property type="entry name" value="TRANS-ACONITATE 2-METHYLTRANSFERASE"/>
    <property type="match status" value="1"/>
</dbReference>
<dbReference type="SUPFAM" id="SSF53335">
    <property type="entry name" value="S-adenosyl-L-methionine-dependent methyltransferases"/>
    <property type="match status" value="1"/>
</dbReference>
<comment type="subcellular location">
    <subcellularLocation>
        <location evidence="5">Cytoplasm</location>
    </subcellularLocation>
</comment>
<keyword evidence="8" id="KW-1185">Reference proteome</keyword>
<dbReference type="Gene3D" id="1.10.150.290">
    <property type="entry name" value="S-adenosyl-L-methionine-dependent methyltransferases"/>
    <property type="match status" value="1"/>
</dbReference>
<comment type="caution">
    <text evidence="7">The sequence shown here is derived from an EMBL/GenBank/DDBJ whole genome shotgun (WGS) entry which is preliminary data.</text>
</comment>
<reference evidence="7 8" key="1">
    <citation type="submission" date="2024-06" db="EMBL/GenBank/DDBJ databases">
        <title>Draft genome sequence of Geodermatophilus badlandi, a novel member of the Geodermatophilaceae isolated from badland sedimentary rocks in the Red desert, Wyoming, USA.</title>
        <authorList>
            <person name="Ben Tekaya S."/>
            <person name="Nouioui I."/>
            <person name="Flores G.M."/>
            <person name="Shaal M.N."/>
            <person name="Bredoire F."/>
            <person name="Basile F."/>
            <person name="Van Diepen L."/>
            <person name="Ward N.L."/>
        </authorList>
    </citation>
    <scope>NUCLEOTIDE SEQUENCE [LARGE SCALE GENOMIC DNA]</scope>
    <source>
        <strain evidence="7 8">WL48A</strain>
    </source>
</reference>
<dbReference type="InterPro" id="IPR041698">
    <property type="entry name" value="Methyltransf_25"/>
</dbReference>
<evidence type="ECO:0000256" key="1">
    <source>
        <dbReference type="ARBA" id="ARBA00022490"/>
    </source>
</evidence>
<dbReference type="Proteomes" id="UP001560045">
    <property type="component" value="Unassembled WGS sequence"/>
</dbReference>
<comment type="function">
    <text evidence="5">Catalyzes the S-adenosylmethionine monomethyl esterification of trans-aconitate.</text>
</comment>
<dbReference type="InterPro" id="IPR029063">
    <property type="entry name" value="SAM-dependent_MTases_sf"/>
</dbReference>
<keyword evidence="1 5" id="KW-0963">Cytoplasm</keyword>
<dbReference type="PANTHER" id="PTHR43861">
    <property type="entry name" value="TRANS-ACONITATE 2-METHYLTRANSFERASE-RELATED"/>
    <property type="match status" value="1"/>
</dbReference>
<evidence type="ECO:0000256" key="3">
    <source>
        <dbReference type="ARBA" id="ARBA00022679"/>
    </source>
</evidence>
<protein>
    <recommendedName>
        <fullName evidence="5">Trans-aconitate 2-methyltransferase</fullName>
        <ecNumber evidence="5">2.1.1.144</ecNumber>
    </recommendedName>
</protein>
<gene>
    <name evidence="5" type="primary">tam</name>
    <name evidence="7" type="ORF">ABQ292_13830</name>
</gene>
<dbReference type="InterPro" id="IPR023149">
    <property type="entry name" value="Trans_acon_MeTrfase_C"/>
</dbReference>
<name>A0ABV3XFT4_9ACTN</name>
<dbReference type="CDD" id="cd02440">
    <property type="entry name" value="AdoMet_MTases"/>
    <property type="match status" value="1"/>
</dbReference>
<dbReference type="Gene3D" id="3.40.50.150">
    <property type="entry name" value="Vaccinia Virus protein VP39"/>
    <property type="match status" value="1"/>
</dbReference>
<dbReference type="NCBIfam" id="NF010703">
    <property type="entry name" value="PRK14103.1"/>
    <property type="match status" value="1"/>
</dbReference>
<dbReference type="HAMAP" id="MF_00560">
    <property type="entry name" value="Tran_acon_Me_trans"/>
    <property type="match status" value="1"/>
</dbReference>
<evidence type="ECO:0000313" key="8">
    <source>
        <dbReference type="Proteomes" id="UP001560045"/>
    </source>
</evidence>
<comment type="catalytic activity">
    <reaction evidence="5">
        <text>trans-aconitate + S-adenosyl-L-methionine = (E)-3-(methoxycarbonyl)pent-2-enedioate + S-adenosyl-L-homocysteine</text>
        <dbReference type="Rhea" id="RHEA:14969"/>
        <dbReference type="ChEBI" id="CHEBI:15708"/>
        <dbReference type="ChEBI" id="CHEBI:57470"/>
        <dbReference type="ChEBI" id="CHEBI:57856"/>
        <dbReference type="ChEBI" id="CHEBI:59789"/>
        <dbReference type="EC" id="2.1.1.144"/>
    </reaction>
</comment>
<feature type="domain" description="Methyltransferase" evidence="6">
    <location>
        <begin position="36"/>
        <end position="127"/>
    </location>
</feature>
<dbReference type="RefSeq" id="WP_369207277.1">
    <property type="nucleotide sequence ID" value="NZ_JBFNXQ010000040.1"/>
</dbReference>
<accession>A0ABV3XFT4</accession>
<sequence length="262" mass="27396">MDAAWDPAAYLRYAGERARPFADLLARVDAADPRVVVDLGCGEGALTASLAARWPGARVTGVDSSPEMLAAAAAHAVPGRVAFVHGDVRGWRPDGPVDVLVSNAVLHWVPGHAALLARWAGHLAPGGRLAVQVPGNHTAPTHRLLADLCTSPRWAGRLAGAAPPADAVLDPAGYLDVLTGAGLTPDVWETTYLHLLHGPDPVLAWVRSTVLRPVVALLDDAEAAELTAAYAASLREAYPARPDGTTVLPFRRVFVVGRLSAG</sequence>